<dbReference type="PROSITE" id="PS50005">
    <property type="entry name" value="TPR"/>
    <property type="match status" value="1"/>
</dbReference>
<evidence type="ECO:0000313" key="4">
    <source>
        <dbReference type="EMBL" id="OQV17321.1"/>
    </source>
</evidence>
<dbReference type="EMBL" id="MTYJ01000062">
    <property type="protein sequence ID" value="OQV17321.1"/>
    <property type="molecule type" value="Genomic_DNA"/>
</dbReference>
<dbReference type="Proteomes" id="UP000192578">
    <property type="component" value="Unassembled WGS sequence"/>
</dbReference>
<evidence type="ECO:0000256" key="1">
    <source>
        <dbReference type="PROSITE-ProRule" id="PRU00339"/>
    </source>
</evidence>
<name>A0A1W0WQ31_HYPEX</name>
<comment type="caution">
    <text evidence="4">The sequence shown here is derived from an EMBL/GenBank/DDBJ whole genome shotgun (WGS) entry which is preliminary data.</text>
</comment>
<dbReference type="SMART" id="SM00028">
    <property type="entry name" value="TPR"/>
    <property type="match status" value="2"/>
</dbReference>
<dbReference type="InterPro" id="IPR046341">
    <property type="entry name" value="SET_dom_sf"/>
</dbReference>
<keyword evidence="5" id="KW-1185">Reference proteome</keyword>
<reference evidence="5" key="1">
    <citation type="submission" date="2017-01" db="EMBL/GenBank/DDBJ databases">
        <title>Comparative genomics of anhydrobiosis in the tardigrade Hypsibius dujardini.</title>
        <authorList>
            <person name="Yoshida Y."/>
            <person name="Koutsovoulos G."/>
            <person name="Laetsch D."/>
            <person name="Stevens L."/>
            <person name="Kumar S."/>
            <person name="Horikawa D."/>
            <person name="Ishino K."/>
            <person name="Komine S."/>
            <person name="Tomita M."/>
            <person name="Blaxter M."/>
            <person name="Arakawa K."/>
        </authorList>
    </citation>
    <scope>NUCLEOTIDE SEQUENCE [LARGE SCALE GENOMIC DNA]</scope>
    <source>
        <strain evidence="5">Z151</strain>
    </source>
</reference>
<proteinExistence type="predicted"/>
<dbReference type="Gene3D" id="2.170.270.10">
    <property type="entry name" value="SET domain"/>
    <property type="match status" value="1"/>
</dbReference>
<dbReference type="SUPFAM" id="SSF82199">
    <property type="entry name" value="SET domain"/>
    <property type="match status" value="1"/>
</dbReference>
<dbReference type="SMART" id="SM00317">
    <property type="entry name" value="SET"/>
    <property type="match status" value="1"/>
</dbReference>
<gene>
    <name evidence="4" type="ORF">BV898_08570</name>
</gene>
<keyword evidence="1" id="KW-0802">TPR repeat</keyword>
<dbReference type="InterPro" id="IPR001214">
    <property type="entry name" value="SET_dom"/>
</dbReference>
<dbReference type="OrthoDB" id="265717at2759"/>
<dbReference type="PANTHER" id="PTHR47643:SF2">
    <property type="entry name" value="TPR DOMAIN PROTEIN (AFU_ORTHOLOGUE AFUA_5G12710)"/>
    <property type="match status" value="1"/>
</dbReference>
<dbReference type="SUPFAM" id="SSF48452">
    <property type="entry name" value="TPR-like"/>
    <property type="match status" value="1"/>
</dbReference>
<sequence length="727" mass="79795">MDRDFMRSMRELGMTQTDIETAMEAAMREMQTTGRVLPPSQIPTGGAPPRLDSGSLRADHRQVYQQKKLMQKHRFMVRGTSTANFADSSHQPLSALVATNYSALRLNTQAKGTYLILRTLEPASMLVAVQTIVEDAKGSVITLALYNFISGQADVSPEEALPVGTVLLLKEPLLKSSSSGGFILRCESPTDVLLIGLDSPLWSEVGKIRWRHQPYGALPQLQLFKGKTADAWKELGNVLFKRKRYGEAREAYAVALEKAGNGGVGESDILKALHLNLAQTSLCLGYFETTIKHAMVVLNNDPSNRKALFRLGRARYELRQYQSAKSYFEHFSAVTSDAPEAAKELKRCTERLAEEATGVDIFRLHLSQKLKPNTHLDVADFIGPIAVAKVAGKGRGMIATQDIPAGTLILVNKAVEAIFSDGDDPSDFTNTAMQAITDSRTLFDGSHILLVTQVAHAIMKNPKAYANIIYDLTSNSRQGDQRKRFCDEEQREPVADVDRLSGIITTNCFGLTDGKVRGGGSGLFVTASYFNHSCVPNAKWKVYNDVMVVHAIKAVAKGAELTIAYFSASEMQVEERLLKLEQRNFTCTCLLCRLDRAESSSARAQRNALLRQSQAAGALRSGNRKKAFDYLAKAFDCFGISLDALLRCEEAGAGDVIGVDGMHCLNVAKVLAATIDYNCVNEGSSKAMLTEARRILAAIVLYERVTEGANRQMVKEKCPVIPAFLFD</sequence>
<feature type="domain" description="SET" evidence="3">
    <location>
        <begin position="383"/>
        <end position="566"/>
    </location>
</feature>
<dbReference type="Gene3D" id="1.25.40.10">
    <property type="entry name" value="Tetratricopeptide repeat domain"/>
    <property type="match status" value="1"/>
</dbReference>
<dbReference type="PANTHER" id="PTHR47643">
    <property type="entry name" value="TPR DOMAIN PROTEIN (AFU_ORTHOLOGUE AFUA_5G12710)"/>
    <property type="match status" value="1"/>
</dbReference>
<evidence type="ECO:0000259" key="3">
    <source>
        <dbReference type="PROSITE" id="PS50280"/>
    </source>
</evidence>
<dbReference type="InterPro" id="IPR053209">
    <property type="entry name" value="Gramillin-biosynth_MTr"/>
</dbReference>
<dbReference type="Pfam" id="PF00856">
    <property type="entry name" value="SET"/>
    <property type="match status" value="1"/>
</dbReference>
<dbReference type="AlphaFoldDB" id="A0A1W0WQ31"/>
<feature type="repeat" description="TPR" evidence="1">
    <location>
        <begin position="229"/>
        <end position="262"/>
    </location>
</feature>
<dbReference type="PROSITE" id="PS50280">
    <property type="entry name" value="SET"/>
    <property type="match status" value="1"/>
</dbReference>
<evidence type="ECO:0000256" key="2">
    <source>
        <dbReference type="SAM" id="MobiDB-lite"/>
    </source>
</evidence>
<protein>
    <recommendedName>
        <fullName evidence="3">SET domain-containing protein</fullName>
    </recommendedName>
</protein>
<accession>A0A1W0WQ31</accession>
<dbReference type="CDD" id="cd20071">
    <property type="entry name" value="SET_SMYD"/>
    <property type="match status" value="1"/>
</dbReference>
<organism evidence="4 5">
    <name type="scientific">Hypsibius exemplaris</name>
    <name type="common">Freshwater tardigrade</name>
    <dbReference type="NCBI Taxonomy" id="2072580"/>
    <lineage>
        <taxon>Eukaryota</taxon>
        <taxon>Metazoa</taxon>
        <taxon>Ecdysozoa</taxon>
        <taxon>Tardigrada</taxon>
        <taxon>Eutardigrada</taxon>
        <taxon>Parachela</taxon>
        <taxon>Hypsibioidea</taxon>
        <taxon>Hypsibiidae</taxon>
        <taxon>Hypsibius</taxon>
    </lineage>
</organism>
<dbReference type="InterPro" id="IPR019734">
    <property type="entry name" value="TPR_rpt"/>
</dbReference>
<feature type="region of interest" description="Disordered" evidence="2">
    <location>
        <begin position="36"/>
        <end position="55"/>
    </location>
</feature>
<evidence type="ECO:0000313" key="5">
    <source>
        <dbReference type="Proteomes" id="UP000192578"/>
    </source>
</evidence>
<dbReference type="InterPro" id="IPR011990">
    <property type="entry name" value="TPR-like_helical_dom_sf"/>
</dbReference>